<dbReference type="AlphaFoldDB" id="X7EJF8"/>
<dbReference type="EMBL" id="JALZ01000006">
    <property type="protein sequence ID" value="ETX15283.1"/>
    <property type="molecule type" value="Genomic_DNA"/>
</dbReference>
<dbReference type="OrthoDB" id="7872879at2"/>
<dbReference type="eggNOG" id="ENOG5030YXF">
    <property type="taxonomic scope" value="Bacteria"/>
</dbReference>
<reference evidence="1 2" key="1">
    <citation type="submission" date="2014-01" db="EMBL/GenBank/DDBJ databases">
        <title>Roseivivax halodurans JCM 10272 Genome Sequencing.</title>
        <authorList>
            <person name="Lai Q."/>
            <person name="Li G."/>
            <person name="Shao Z."/>
        </authorList>
    </citation>
    <scope>NUCLEOTIDE SEQUENCE [LARGE SCALE GENOMIC DNA]</scope>
    <source>
        <strain evidence="1 2">JCM 10272</strain>
    </source>
</reference>
<proteinExistence type="predicted"/>
<gene>
    <name evidence="1" type="ORF">OCH239_18170</name>
</gene>
<sequence>MSSTVSVSPRADAALVASVPISALGRNRVRQSAKRLLSLALNSLATRDFSRTQPSEVQEFRGLCRTLLMSGELTEQDASKLQQYAAMIHEDLCRKDDPM</sequence>
<protein>
    <submittedName>
        <fullName evidence="1">Uncharacterized protein</fullName>
    </submittedName>
</protein>
<name>X7EJF8_9RHOB</name>
<accession>X7EJF8</accession>
<organism evidence="1 2">
    <name type="scientific">Roseivivax halodurans JCM 10272</name>
    <dbReference type="NCBI Taxonomy" id="1449350"/>
    <lineage>
        <taxon>Bacteria</taxon>
        <taxon>Pseudomonadati</taxon>
        <taxon>Pseudomonadota</taxon>
        <taxon>Alphaproteobacteria</taxon>
        <taxon>Rhodobacterales</taxon>
        <taxon>Roseobacteraceae</taxon>
        <taxon>Roseivivax</taxon>
    </lineage>
</organism>
<evidence type="ECO:0000313" key="1">
    <source>
        <dbReference type="EMBL" id="ETX15283.1"/>
    </source>
</evidence>
<comment type="caution">
    <text evidence="1">The sequence shown here is derived from an EMBL/GenBank/DDBJ whole genome shotgun (WGS) entry which is preliminary data.</text>
</comment>
<dbReference type="Proteomes" id="UP000022447">
    <property type="component" value="Unassembled WGS sequence"/>
</dbReference>
<dbReference type="RefSeq" id="WP_037260717.1">
    <property type="nucleotide sequence ID" value="NZ_JALZ01000006.1"/>
</dbReference>
<evidence type="ECO:0000313" key="2">
    <source>
        <dbReference type="Proteomes" id="UP000022447"/>
    </source>
</evidence>
<keyword evidence="2" id="KW-1185">Reference proteome</keyword>